<dbReference type="SMART" id="SM00710">
    <property type="entry name" value="PbH1"/>
    <property type="match status" value="4"/>
</dbReference>
<comment type="caution">
    <text evidence="3">The sequence shown here is derived from an EMBL/GenBank/DDBJ whole genome shotgun (WGS) entry which is preliminary data.</text>
</comment>
<dbReference type="InterPro" id="IPR006626">
    <property type="entry name" value="PbH1"/>
</dbReference>
<gene>
    <name evidence="3" type="ORF">M2350_000396</name>
</gene>
<keyword evidence="4" id="KW-1185">Reference proteome</keyword>
<evidence type="ECO:0000256" key="1">
    <source>
        <dbReference type="SAM" id="Phobius"/>
    </source>
</evidence>
<name>A0ABT2EJ82_9BACT</name>
<dbReference type="PANTHER" id="PTHR36453:SF1">
    <property type="entry name" value="RIGHT HANDED BETA HELIX DOMAIN-CONTAINING PROTEIN"/>
    <property type="match status" value="1"/>
</dbReference>
<evidence type="ECO:0000313" key="3">
    <source>
        <dbReference type="EMBL" id="MCS3917999.1"/>
    </source>
</evidence>
<evidence type="ECO:0000259" key="2">
    <source>
        <dbReference type="Pfam" id="PF13229"/>
    </source>
</evidence>
<keyword evidence="1" id="KW-0812">Transmembrane</keyword>
<dbReference type="Gene3D" id="2.160.20.10">
    <property type="entry name" value="Single-stranded right-handed beta-helix, Pectin lyase-like"/>
    <property type="match status" value="2"/>
</dbReference>
<protein>
    <recommendedName>
        <fullName evidence="2">Right handed beta helix domain-containing protein</fullName>
    </recommendedName>
</protein>
<feature type="transmembrane region" description="Helical" evidence="1">
    <location>
        <begin position="7"/>
        <end position="28"/>
    </location>
</feature>
<dbReference type="RefSeq" id="WP_259093049.1">
    <property type="nucleotide sequence ID" value="NZ_CP130454.1"/>
</dbReference>
<dbReference type="InterPro" id="IPR011050">
    <property type="entry name" value="Pectin_lyase_fold/virulence"/>
</dbReference>
<dbReference type="InterPro" id="IPR039448">
    <property type="entry name" value="Beta_helix"/>
</dbReference>
<accession>A0ABT2EJ82</accession>
<dbReference type="SUPFAM" id="SSF51126">
    <property type="entry name" value="Pectin lyase-like"/>
    <property type="match status" value="1"/>
</dbReference>
<evidence type="ECO:0000313" key="4">
    <source>
        <dbReference type="Proteomes" id="UP001204798"/>
    </source>
</evidence>
<proteinExistence type="predicted"/>
<dbReference type="EMBL" id="JANUCP010000001">
    <property type="protein sequence ID" value="MCS3917999.1"/>
    <property type="molecule type" value="Genomic_DNA"/>
</dbReference>
<dbReference type="Pfam" id="PF13229">
    <property type="entry name" value="Beta_helix"/>
    <property type="match status" value="1"/>
</dbReference>
<sequence length="833" mass="92990">MVGRNHITTLLLAYALVGGFMFAFAIVATTETETSAKPIEFFIAPDGSDDNPGTQERPFATIERAQKAVREVKGKSEVRVFLRGGIYYREKPIVFTADDSGTKDKPIIWAGYKGEKVIISAGRKITGWKQKGTHWEAYLPEVKKGERYFGQLYIRRKGADFFTRRYRPVKGLLVVAGHSTKVPPKNPRDPHSTIKAWKFFPGDIGQWENMSNVEFVAFHSWSSCRLLPKRVDYENCEIEFTDYPFYRVTRWYGINNPYYAENVKEEFGKPGEWYLDRGRGVLMYTPAPGETLEDTEVVAPVLEQILILKGARNLVFKNLSFMHMAWHIPPSGFADFQSMFKLPANIVVEGCENITFERCTIAHFGAYGLGIGLGCRYITVRGCTFYDGGGGAIKIGALGEDPLNANLGPAFPEDMLPAFITVENCFIRDMGLIHFGVAAIASAGTKFLHIRHNLIDGAPYHGMGLEIGRRDPAVGTVVEYNEIRNVMNLLEDGAAIYGHFQEDKRIKGATIIRGNHIYNLRKSHVAAGRKQCGIYPDHGSWGCVVEENVIYDTDGAPLFGTLDPRLAKVRINAKPEEAHIIRGNVIDIRPGDPGFPIELVKRAGIEPEYADIVRNDLPGVLPQVYNLPLPDTSSYPKDFFEDFERYQPGWAPLELEASPRRRNNCAEVTGEDGCQSKQCLKFVDGLSQPPWTPMVSRDRIGVKVGSVRLSFDFKNSINAPGRISVELRDGSEPYRVGPRVRLLSDGIVVAGRENAKVTKIALGQWAHISIEFTLPGKTFNVAVSQGKMKATKSLSFVHDDFGALEKILFIADGNEPAVMYLDNVKFEVKHSSR</sequence>
<reference evidence="3 4" key="1">
    <citation type="submission" date="2022-08" db="EMBL/GenBank/DDBJ databases">
        <title>Bacterial and archaeal communities from various locations to study Microbial Dark Matter (Phase II).</title>
        <authorList>
            <person name="Stepanauskas R."/>
        </authorList>
    </citation>
    <scope>NUCLEOTIDE SEQUENCE [LARGE SCALE GENOMIC DNA]</scope>
    <source>
        <strain evidence="3 4">PD1</strain>
    </source>
</reference>
<dbReference type="Proteomes" id="UP001204798">
    <property type="component" value="Unassembled WGS sequence"/>
</dbReference>
<keyword evidence="1" id="KW-1133">Transmembrane helix</keyword>
<dbReference type="InterPro" id="IPR012334">
    <property type="entry name" value="Pectin_lyas_fold"/>
</dbReference>
<keyword evidence="1" id="KW-0472">Membrane</keyword>
<organism evidence="3 4">
    <name type="scientific">Candidatus Fervidibacter sacchari</name>
    <dbReference type="NCBI Taxonomy" id="1448929"/>
    <lineage>
        <taxon>Bacteria</taxon>
        <taxon>Candidatus Fervidibacterota</taxon>
        <taxon>Candidatus Fervidibacter</taxon>
    </lineage>
</organism>
<dbReference type="PANTHER" id="PTHR36453">
    <property type="entry name" value="SECRETED PROTEIN-RELATED"/>
    <property type="match status" value="1"/>
</dbReference>
<feature type="domain" description="Right handed beta helix" evidence="2">
    <location>
        <begin position="345"/>
        <end position="463"/>
    </location>
</feature>